<comment type="caution">
    <text evidence="2">The sequence shown here is derived from an EMBL/GenBank/DDBJ whole genome shotgun (WGS) entry which is preliminary data.</text>
</comment>
<reference evidence="2 3" key="1">
    <citation type="submission" date="2023-02" db="EMBL/GenBank/DDBJ databases">
        <title>LHISI_Scaffold_Assembly.</title>
        <authorList>
            <person name="Stuart O.P."/>
            <person name="Cleave R."/>
            <person name="Magrath M.J.L."/>
            <person name="Mikheyev A.S."/>
        </authorList>
    </citation>
    <scope>NUCLEOTIDE SEQUENCE [LARGE SCALE GENOMIC DNA]</scope>
    <source>
        <strain evidence="2">Daus_M_001</strain>
        <tissue evidence="2">Leg muscle</tissue>
    </source>
</reference>
<gene>
    <name evidence="2" type="ORF">PR048_023911</name>
</gene>
<evidence type="ECO:0000256" key="1">
    <source>
        <dbReference type="SAM" id="MobiDB-lite"/>
    </source>
</evidence>
<evidence type="ECO:0000313" key="3">
    <source>
        <dbReference type="Proteomes" id="UP001159363"/>
    </source>
</evidence>
<keyword evidence="3" id="KW-1185">Reference proteome</keyword>
<protein>
    <submittedName>
        <fullName evidence="2">Uncharacterized protein</fullName>
    </submittedName>
</protein>
<proteinExistence type="predicted"/>
<dbReference type="SUPFAM" id="SSF52540">
    <property type="entry name" value="P-loop containing nucleoside triphosphate hydrolases"/>
    <property type="match status" value="1"/>
</dbReference>
<name>A0ABQ9GVG5_9NEOP</name>
<dbReference type="InterPro" id="IPR027417">
    <property type="entry name" value="P-loop_NTPase"/>
</dbReference>
<organism evidence="2 3">
    <name type="scientific">Dryococelus australis</name>
    <dbReference type="NCBI Taxonomy" id="614101"/>
    <lineage>
        <taxon>Eukaryota</taxon>
        <taxon>Metazoa</taxon>
        <taxon>Ecdysozoa</taxon>
        <taxon>Arthropoda</taxon>
        <taxon>Hexapoda</taxon>
        <taxon>Insecta</taxon>
        <taxon>Pterygota</taxon>
        <taxon>Neoptera</taxon>
        <taxon>Polyneoptera</taxon>
        <taxon>Phasmatodea</taxon>
        <taxon>Verophasmatodea</taxon>
        <taxon>Anareolatae</taxon>
        <taxon>Phasmatidae</taxon>
        <taxon>Eurycanthinae</taxon>
        <taxon>Dryococelus</taxon>
    </lineage>
</organism>
<accession>A0ABQ9GVG5</accession>
<dbReference type="Proteomes" id="UP001159363">
    <property type="component" value="Chromosome 8"/>
</dbReference>
<evidence type="ECO:0000313" key="2">
    <source>
        <dbReference type="EMBL" id="KAJ8876003.1"/>
    </source>
</evidence>
<dbReference type="EMBL" id="JARBHB010000009">
    <property type="protein sequence ID" value="KAJ8876003.1"/>
    <property type="molecule type" value="Genomic_DNA"/>
</dbReference>
<feature type="region of interest" description="Disordered" evidence="1">
    <location>
        <begin position="1"/>
        <end position="25"/>
    </location>
</feature>
<sequence>MVSEGHQRSGLTTAEDTRRRQSSRVSAMWMDESARYSMSWRLLRTRVSGDLQNVPNWCNLYEGLIRLAVSATRQCVPEAREEVAPVPTVCKHPPPPPPIHRHKVSDLLLEIGQFASSFHDKIDVKHTCTEVDFAIGSPFIRHTLDDSEPIADFQGNKKGVPYCQVRSNTGYSMGQQPMNKHLRLEGFTVNGSDGRETANQTLLSRLQPLPAVTGRRRFQLRDLRTRVTQHALPGESPRWPRGAGEALLRVSGGSATWGEMPSVIKVAFSAEWNHFAARTPASRATDVVAQWQFGFLKTETRHIPKRNIKGDMTLLKLSFEKAFLPNALCAVRSNKRERHMRNAGCPWSVRTDRLEEVIRQHINNMTSTSTRSVARQMDASLSTVWDVLEVNRRHPYRWKKVHGIQLKYVFKTPFSQAHFPARLAFAMTIDKAQGESLQVCGLNLENPFSSHGHLYVAWSRVEEPSDLFVRCRSRIFTVGIVPDDATGLRVFSGISRFPRPCIPHFTLTGIPCLDDSVEAKLPGHHDRFIVQEKSYRDRHEP</sequence>